<dbReference type="CDD" id="cd22431">
    <property type="entry name" value="KH-I_RNaseY"/>
    <property type="match status" value="1"/>
</dbReference>
<dbReference type="SMART" id="SM00471">
    <property type="entry name" value="HDc"/>
    <property type="match status" value="1"/>
</dbReference>
<dbReference type="PROSITE" id="PS51831">
    <property type="entry name" value="HD"/>
    <property type="match status" value="1"/>
</dbReference>
<dbReference type="Pfam" id="PF00013">
    <property type="entry name" value="KH_1"/>
    <property type="match status" value="1"/>
</dbReference>
<dbReference type="Gene3D" id="1.10.3210.10">
    <property type="entry name" value="Hypothetical protein af1432"/>
    <property type="match status" value="1"/>
</dbReference>
<dbReference type="GO" id="GO:0016787">
    <property type="term" value="F:hydrolase activity"/>
    <property type="evidence" value="ECO:0007669"/>
    <property type="project" value="UniProtKB-KW"/>
</dbReference>
<dbReference type="InterPro" id="IPR022711">
    <property type="entry name" value="RNase_Y_N"/>
</dbReference>
<dbReference type="Pfam" id="PF12072">
    <property type="entry name" value="RNase_Y_N"/>
    <property type="match status" value="1"/>
</dbReference>
<name>A0A1F8F187_9BACT</name>
<sequence length="510" mass="57108">MFLGLDPRIEAVLALFAGLTAGYLIRQLIASVRVSQAESKAQALLADSKSKSQDILIEAKNKAIKVLEDAKKEEKERNVQLARIENILTRKEGELEQKEKELGTERENLKSKAIELVSVKTSLEQDRQKQVEELERISRLKQDEAKQELINKVEEEYKNEFYEKLIKLERQNREELDKKAREILTTAIQRYSSSHIADATTTVVSLPSDEVKGKIIGKEGRNIKTIERLTGVDIIIDDTPEALVVSGFDPVRRQIAKLAIDKLIADGRIHPAKIEETVEKAHNEINEKIKEAGEAALFEIGAGAVDPKLVYLLGRLAFRTSFGQNVLLHSIEMAHVAGMLAAELGADVAVAKKGALFHDIGKAVDHEVQGTHVEIGRKILQKFGMDAKVILAMEAHHEEYPYATLESRIVQTADAISGARPGARRDTVEIYLKRLEDLERIAGSFEGVEKSYAIQAGRELRIFVTPMKIDDLGAIKLAKDISRKIEEEMKYPGEIKVNVIRETRAIEYAR</sequence>
<dbReference type="EC" id="3.1.-.-" evidence="5 6"/>
<dbReference type="PANTHER" id="PTHR12826:SF15">
    <property type="entry name" value="RIBONUCLEASE Y"/>
    <property type="match status" value="1"/>
</dbReference>
<dbReference type="Pfam" id="PF01966">
    <property type="entry name" value="HD"/>
    <property type="match status" value="1"/>
</dbReference>
<keyword evidence="7" id="KW-0175">Coiled coil</keyword>
<dbReference type="GO" id="GO:0006402">
    <property type="term" value="P:mRNA catabolic process"/>
    <property type="evidence" value="ECO:0007669"/>
    <property type="project" value="UniProtKB-UniRule"/>
</dbReference>
<comment type="similarity">
    <text evidence="5">Belongs to the RNase Y family.</text>
</comment>
<dbReference type="AlphaFoldDB" id="A0A1F8F187"/>
<evidence type="ECO:0000256" key="6">
    <source>
        <dbReference type="NCBIfam" id="TIGR03319"/>
    </source>
</evidence>
<evidence type="ECO:0000313" key="10">
    <source>
        <dbReference type="Proteomes" id="UP000177419"/>
    </source>
</evidence>
<evidence type="ECO:0000256" key="7">
    <source>
        <dbReference type="SAM" id="Coils"/>
    </source>
</evidence>
<dbReference type="InterPro" id="IPR006674">
    <property type="entry name" value="HD_domain"/>
</dbReference>
<dbReference type="PROSITE" id="PS50084">
    <property type="entry name" value="KH_TYPE_1"/>
    <property type="match status" value="1"/>
</dbReference>
<dbReference type="CDD" id="cd00077">
    <property type="entry name" value="HDc"/>
    <property type="match status" value="1"/>
</dbReference>
<dbReference type="Gene3D" id="3.30.1370.10">
    <property type="entry name" value="K Homology domain, type 1"/>
    <property type="match status" value="1"/>
</dbReference>
<dbReference type="SUPFAM" id="SSF109604">
    <property type="entry name" value="HD-domain/PDEase-like"/>
    <property type="match status" value="1"/>
</dbReference>
<dbReference type="NCBIfam" id="TIGR03319">
    <property type="entry name" value="RNase_Y"/>
    <property type="match status" value="1"/>
</dbReference>
<dbReference type="STRING" id="1802669.A2746_01500"/>
<evidence type="ECO:0000256" key="1">
    <source>
        <dbReference type="ARBA" id="ARBA00022722"/>
    </source>
</evidence>
<feature type="coiled-coil region" evidence="7">
    <location>
        <begin position="56"/>
        <end position="179"/>
    </location>
</feature>
<proteinExistence type="inferred from homology"/>
<dbReference type="InterPro" id="IPR004088">
    <property type="entry name" value="KH_dom_type_1"/>
</dbReference>
<feature type="domain" description="HD" evidence="8">
    <location>
        <begin position="326"/>
        <end position="419"/>
    </location>
</feature>
<evidence type="ECO:0000256" key="3">
    <source>
        <dbReference type="ARBA" id="ARBA00022801"/>
    </source>
</evidence>
<dbReference type="NCBIfam" id="TIGR00277">
    <property type="entry name" value="HDIG"/>
    <property type="match status" value="1"/>
</dbReference>
<accession>A0A1F8F187</accession>
<dbReference type="Proteomes" id="UP000177419">
    <property type="component" value="Unassembled WGS sequence"/>
</dbReference>
<comment type="caution">
    <text evidence="9">The sequence shown here is derived from an EMBL/GenBank/DDBJ whole genome shotgun (WGS) entry which is preliminary data.</text>
</comment>
<dbReference type="InterPro" id="IPR017705">
    <property type="entry name" value="Ribonuclease_Y"/>
</dbReference>
<comment type="function">
    <text evidence="5">Endoribonuclease that initiates mRNA decay.</text>
</comment>
<dbReference type="PANTHER" id="PTHR12826">
    <property type="entry name" value="RIBONUCLEASE Y"/>
    <property type="match status" value="1"/>
</dbReference>
<evidence type="ECO:0000256" key="5">
    <source>
        <dbReference type="HAMAP-Rule" id="MF_00335"/>
    </source>
</evidence>
<dbReference type="HAMAP" id="MF_00335">
    <property type="entry name" value="RNase_Y"/>
    <property type="match status" value="1"/>
</dbReference>
<dbReference type="InterPro" id="IPR004087">
    <property type="entry name" value="KH_dom"/>
</dbReference>
<gene>
    <name evidence="5" type="primary">rny</name>
    <name evidence="9" type="ORF">A2746_01500</name>
</gene>
<dbReference type="GO" id="GO:0004521">
    <property type="term" value="F:RNA endonuclease activity"/>
    <property type="evidence" value="ECO:0007669"/>
    <property type="project" value="UniProtKB-UniRule"/>
</dbReference>
<keyword evidence="1 5" id="KW-0540">Nuclease</keyword>
<evidence type="ECO:0000259" key="8">
    <source>
        <dbReference type="PROSITE" id="PS51831"/>
    </source>
</evidence>
<dbReference type="GO" id="GO:0003723">
    <property type="term" value="F:RNA binding"/>
    <property type="evidence" value="ECO:0007669"/>
    <property type="project" value="UniProtKB-UniRule"/>
</dbReference>
<dbReference type="EMBL" id="MGJJ01000001">
    <property type="protein sequence ID" value="OGN06006.1"/>
    <property type="molecule type" value="Genomic_DNA"/>
</dbReference>
<keyword evidence="4 5" id="KW-0694">RNA-binding</keyword>
<dbReference type="InterPro" id="IPR003607">
    <property type="entry name" value="HD/PDEase_dom"/>
</dbReference>
<dbReference type="SUPFAM" id="SSF54791">
    <property type="entry name" value="Eukaryotic type KH-domain (KH-domain type I)"/>
    <property type="match status" value="1"/>
</dbReference>
<reference evidence="9 10" key="1">
    <citation type="journal article" date="2016" name="Nat. Commun.">
        <title>Thousands of microbial genomes shed light on interconnected biogeochemical processes in an aquifer system.</title>
        <authorList>
            <person name="Anantharaman K."/>
            <person name="Brown C.T."/>
            <person name="Hug L.A."/>
            <person name="Sharon I."/>
            <person name="Castelle C.J."/>
            <person name="Probst A.J."/>
            <person name="Thomas B.C."/>
            <person name="Singh A."/>
            <person name="Wilkins M.J."/>
            <person name="Karaoz U."/>
            <person name="Brodie E.L."/>
            <person name="Williams K.H."/>
            <person name="Hubbard S.S."/>
            <person name="Banfield J.F."/>
        </authorList>
    </citation>
    <scope>NUCLEOTIDE SEQUENCE [LARGE SCALE GENOMIC DNA]</scope>
</reference>
<organism evidence="9 10">
    <name type="scientific">Candidatus Yanofskybacteria bacterium RIFCSPHIGHO2_01_FULL_44_22</name>
    <dbReference type="NCBI Taxonomy" id="1802669"/>
    <lineage>
        <taxon>Bacteria</taxon>
        <taxon>Candidatus Yanofskyibacteriota</taxon>
    </lineage>
</organism>
<dbReference type="SMART" id="SM00322">
    <property type="entry name" value="KH"/>
    <property type="match status" value="1"/>
</dbReference>
<evidence type="ECO:0000256" key="2">
    <source>
        <dbReference type="ARBA" id="ARBA00022759"/>
    </source>
</evidence>
<dbReference type="GO" id="GO:0005886">
    <property type="term" value="C:plasma membrane"/>
    <property type="evidence" value="ECO:0007669"/>
    <property type="project" value="UniProtKB-UniRule"/>
</dbReference>
<protein>
    <recommendedName>
        <fullName evidence="5 6">Ribonuclease Y</fullName>
        <shortName evidence="5">RNase Y</shortName>
        <ecNumber evidence="5 6">3.1.-.-</ecNumber>
    </recommendedName>
</protein>
<evidence type="ECO:0000256" key="4">
    <source>
        <dbReference type="ARBA" id="ARBA00022884"/>
    </source>
</evidence>
<keyword evidence="2 5" id="KW-0255">Endonuclease</keyword>
<evidence type="ECO:0000313" key="9">
    <source>
        <dbReference type="EMBL" id="OGN06006.1"/>
    </source>
</evidence>
<dbReference type="InterPro" id="IPR006675">
    <property type="entry name" value="HDIG_dom"/>
</dbReference>
<keyword evidence="3 5" id="KW-0378">Hydrolase</keyword>
<dbReference type="InterPro" id="IPR036612">
    <property type="entry name" value="KH_dom_type_1_sf"/>
</dbReference>